<feature type="region of interest" description="Disordered" evidence="4">
    <location>
        <begin position="1"/>
        <end position="29"/>
    </location>
</feature>
<keyword evidence="3" id="KW-0326">Glycosidase</keyword>
<dbReference type="InterPro" id="IPR036962">
    <property type="entry name" value="Glyco_hydro_3_N_sf"/>
</dbReference>
<keyword evidence="5" id="KW-0472">Membrane</keyword>
<proteinExistence type="inferred from homology"/>
<feature type="transmembrane region" description="Helical" evidence="5">
    <location>
        <begin position="40"/>
        <end position="61"/>
    </location>
</feature>
<protein>
    <recommendedName>
        <fullName evidence="6">Glycoside hydrolase family 3 N-terminal domain-containing protein</fullName>
    </recommendedName>
</protein>
<dbReference type="RefSeq" id="WP_207123439.1">
    <property type="nucleotide sequence ID" value="NZ_BOPO01000011.1"/>
</dbReference>
<dbReference type="Gene3D" id="3.20.20.300">
    <property type="entry name" value="Glycoside hydrolase, family 3, N-terminal domain"/>
    <property type="match status" value="1"/>
</dbReference>
<keyword evidence="2" id="KW-0378">Hydrolase</keyword>
<dbReference type="PROSITE" id="PS51318">
    <property type="entry name" value="TAT"/>
    <property type="match status" value="1"/>
</dbReference>
<dbReference type="EMBL" id="BOPO01000011">
    <property type="protein sequence ID" value="GIL25841.1"/>
    <property type="molecule type" value="Genomic_DNA"/>
</dbReference>
<evidence type="ECO:0000256" key="2">
    <source>
        <dbReference type="ARBA" id="ARBA00022801"/>
    </source>
</evidence>
<comment type="similarity">
    <text evidence="1">Belongs to the glycosyl hydrolase 3 family.</text>
</comment>
<name>A0A8J4A6B3_9ACTN</name>
<evidence type="ECO:0000313" key="8">
    <source>
        <dbReference type="Proteomes" id="UP000614996"/>
    </source>
</evidence>
<sequence length="410" mass="42725">MAIGGGPRDTTPGEGAAPGIEHRDGTAGDIGRRVVTRRSALVGGAALVAGAGLLGAAPAYADDPADATRAGSHDLSPRQQAGQRVIWSYPGLTPPQELFDAIRAGLVGGVIFFGENIDRNDRSQIQGVTRALAQAQADSGIRYPMLIMTDQEGGIVQRLPGAPGISEKQIGASADPVATATSAGTGAAENLLDAGMNCNLAPVLDVYREAGNFDDRFGRSYSMDPAVCGACGAASIVAQQRLGVVTTAKHFPGLGAATRDANTDLGPVTLDVSRSDLRSIDELPFRYAIGARVDMVMTSWATYPALDPHLPSGLSPRIVQGELRHRLKFRGVTITDAIEAGALDEFGGTGERAVRAAAAGMDVLLCSARDVSQGQDAVDALHAAIADRRLNRGQANQALQRVIALRRRLH</sequence>
<keyword evidence="5" id="KW-1133">Transmembrane helix</keyword>
<dbReference type="PANTHER" id="PTHR30480">
    <property type="entry name" value="BETA-HEXOSAMINIDASE-RELATED"/>
    <property type="match status" value="1"/>
</dbReference>
<dbReference type="PANTHER" id="PTHR30480:SF14">
    <property type="entry name" value="HYDROLASE, PUTATIVE (AFU_ORTHOLOGUE AFUA_4G13770)-RELATED"/>
    <property type="match status" value="1"/>
</dbReference>
<feature type="compositionally biased region" description="Basic and acidic residues" evidence="4">
    <location>
        <begin position="20"/>
        <end position="29"/>
    </location>
</feature>
<dbReference type="InterPro" id="IPR050226">
    <property type="entry name" value="NagZ_Beta-hexosaminidase"/>
</dbReference>
<accession>A0A8J4A6B3</accession>
<dbReference type="GO" id="GO:0004553">
    <property type="term" value="F:hydrolase activity, hydrolyzing O-glycosyl compounds"/>
    <property type="evidence" value="ECO:0007669"/>
    <property type="project" value="InterPro"/>
</dbReference>
<evidence type="ECO:0000256" key="3">
    <source>
        <dbReference type="ARBA" id="ARBA00023295"/>
    </source>
</evidence>
<dbReference type="GO" id="GO:0005975">
    <property type="term" value="P:carbohydrate metabolic process"/>
    <property type="evidence" value="ECO:0007669"/>
    <property type="project" value="InterPro"/>
</dbReference>
<keyword evidence="5" id="KW-0812">Transmembrane</keyword>
<dbReference type="AlphaFoldDB" id="A0A8J4A6B3"/>
<evidence type="ECO:0000256" key="4">
    <source>
        <dbReference type="SAM" id="MobiDB-lite"/>
    </source>
</evidence>
<feature type="domain" description="Glycoside hydrolase family 3 N-terminal" evidence="6">
    <location>
        <begin position="95"/>
        <end position="404"/>
    </location>
</feature>
<dbReference type="InterPro" id="IPR001764">
    <property type="entry name" value="Glyco_hydro_3_N"/>
</dbReference>
<gene>
    <name evidence="7" type="ORF">NUM_10950</name>
</gene>
<comment type="caution">
    <text evidence="7">The sequence shown here is derived from an EMBL/GenBank/DDBJ whole genome shotgun (WGS) entry which is preliminary data.</text>
</comment>
<evidence type="ECO:0000259" key="6">
    <source>
        <dbReference type="Pfam" id="PF00933"/>
    </source>
</evidence>
<reference evidence="8" key="1">
    <citation type="journal article" date="2021" name="Int. J. Syst. Evol. Microbiol.">
        <title>Actinocatenispora comari sp. nov., an endophytic actinomycete isolated from aerial parts of Comarum salesowianum.</title>
        <authorList>
            <person name="Oyunbileg N."/>
            <person name="Iizaka Y."/>
            <person name="Hamada M."/>
            <person name="Davaapurev B.O."/>
            <person name="Fukumoto A."/>
            <person name="Tsetseg B."/>
            <person name="Kato F."/>
            <person name="Tamura T."/>
            <person name="Batkhuu J."/>
            <person name="Anzai Y."/>
        </authorList>
    </citation>
    <scope>NUCLEOTIDE SEQUENCE [LARGE SCALE GENOMIC DNA]</scope>
    <source>
        <strain evidence="8">NUM-2625</strain>
    </source>
</reference>
<dbReference type="InterPro" id="IPR006311">
    <property type="entry name" value="TAT_signal"/>
</dbReference>
<dbReference type="InterPro" id="IPR017853">
    <property type="entry name" value="GH"/>
</dbReference>
<keyword evidence="8" id="KW-1185">Reference proteome</keyword>
<dbReference type="GO" id="GO:0009254">
    <property type="term" value="P:peptidoglycan turnover"/>
    <property type="evidence" value="ECO:0007669"/>
    <property type="project" value="TreeGrafter"/>
</dbReference>
<dbReference type="SUPFAM" id="SSF51445">
    <property type="entry name" value="(Trans)glycosidases"/>
    <property type="match status" value="1"/>
</dbReference>
<dbReference type="Proteomes" id="UP000614996">
    <property type="component" value="Unassembled WGS sequence"/>
</dbReference>
<organism evidence="7 8">
    <name type="scientific">Actinocatenispora comari</name>
    <dbReference type="NCBI Taxonomy" id="2807577"/>
    <lineage>
        <taxon>Bacteria</taxon>
        <taxon>Bacillati</taxon>
        <taxon>Actinomycetota</taxon>
        <taxon>Actinomycetes</taxon>
        <taxon>Micromonosporales</taxon>
        <taxon>Micromonosporaceae</taxon>
        <taxon>Actinocatenispora</taxon>
    </lineage>
</organism>
<evidence type="ECO:0000313" key="7">
    <source>
        <dbReference type="EMBL" id="GIL25841.1"/>
    </source>
</evidence>
<dbReference type="Pfam" id="PF00933">
    <property type="entry name" value="Glyco_hydro_3"/>
    <property type="match status" value="1"/>
</dbReference>
<evidence type="ECO:0000256" key="1">
    <source>
        <dbReference type="ARBA" id="ARBA00005336"/>
    </source>
</evidence>
<evidence type="ECO:0000256" key="5">
    <source>
        <dbReference type="SAM" id="Phobius"/>
    </source>
</evidence>